<dbReference type="Proteomes" id="UP000249218">
    <property type="component" value="Unassembled WGS sequence"/>
</dbReference>
<dbReference type="EMBL" id="KZ149939">
    <property type="protein sequence ID" value="PZC76992.1"/>
    <property type="molecule type" value="Genomic_DNA"/>
</dbReference>
<organism evidence="5 6">
    <name type="scientific">Helicoverpa armigera</name>
    <name type="common">Cotton bollworm</name>
    <name type="synonym">Heliothis armigera</name>
    <dbReference type="NCBI Taxonomy" id="29058"/>
    <lineage>
        <taxon>Eukaryota</taxon>
        <taxon>Metazoa</taxon>
        <taxon>Ecdysozoa</taxon>
        <taxon>Arthropoda</taxon>
        <taxon>Hexapoda</taxon>
        <taxon>Insecta</taxon>
        <taxon>Pterygota</taxon>
        <taxon>Neoptera</taxon>
        <taxon>Endopterygota</taxon>
        <taxon>Lepidoptera</taxon>
        <taxon>Glossata</taxon>
        <taxon>Ditrysia</taxon>
        <taxon>Noctuoidea</taxon>
        <taxon>Noctuidae</taxon>
        <taxon>Heliothinae</taxon>
        <taxon>Helicoverpa</taxon>
    </lineage>
</organism>
<dbReference type="Pfam" id="PF04500">
    <property type="entry name" value="FLYWCH"/>
    <property type="match status" value="2"/>
</dbReference>
<proteinExistence type="predicted"/>
<feature type="domain" description="FLYWCH-type" evidence="4">
    <location>
        <begin position="19"/>
        <end position="75"/>
    </location>
</feature>
<evidence type="ECO:0000256" key="3">
    <source>
        <dbReference type="ARBA" id="ARBA00022833"/>
    </source>
</evidence>
<name>A0A2W1BPM6_HELAM</name>
<evidence type="ECO:0000256" key="1">
    <source>
        <dbReference type="ARBA" id="ARBA00022723"/>
    </source>
</evidence>
<evidence type="ECO:0000313" key="5">
    <source>
        <dbReference type="EMBL" id="PZC76992.1"/>
    </source>
</evidence>
<keyword evidence="6" id="KW-1185">Reference proteome</keyword>
<reference evidence="5 6" key="1">
    <citation type="journal article" date="2017" name="BMC Biol.">
        <title>Genomic innovations, transcriptional plasticity and gene loss underlying the evolution and divergence of two highly polyphagous and invasive Helicoverpa pest species.</title>
        <authorList>
            <person name="Pearce S.L."/>
            <person name="Clarke D.F."/>
            <person name="East P.D."/>
            <person name="Elfekih S."/>
            <person name="Gordon K.H."/>
            <person name="Jermiin L.S."/>
            <person name="McGaughran A."/>
            <person name="Oakeshott J.G."/>
            <person name="Papanikolaou A."/>
            <person name="Perera O.P."/>
            <person name="Rane R.V."/>
            <person name="Richards S."/>
            <person name="Tay W.T."/>
            <person name="Walsh T.K."/>
            <person name="Anderson A."/>
            <person name="Anderson C.J."/>
            <person name="Asgari S."/>
            <person name="Board P.G."/>
            <person name="Bretschneider A."/>
            <person name="Campbell P.M."/>
            <person name="Chertemps T."/>
            <person name="Christeller J.T."/>
            <person name="Coppin C.W."/>
            <person name="Downes S.J."/>
            <person name="Duan G."/>
            <person name="Farnsworth C.A."/>
            <person name="Good R.T."/>
            <person name="Han L.B."/>
            <person name="Han Y.C."/>
            <person name="Hatje K."/>
            <person name="Horne I."/>
            <person name="Huang Y.P."/>
            <person name="Hughes D.S."/>
            <person name="Jacquin-Joly E."/>
            <person name="James W."/>
            <person name="Jhangiani S."/>
            <person name="Kollmar M."/>
            <person name="Kuwar S.S."/>
            <person name="Li S."/>
            <person name="Liu N.Y."/>
            <person name="Maibeche M.T."/>
            <person name="Miller J.R."/>
            <person name="Montagne N."/>
            <person name="Perry T."/>
            <person name="Qu J."/>
            <person name="Song S.V."/>
            <person name="Sutton G.G."/>
            <person name="Vogel H."/>
            <person name="Walenz B.P."/>
            <person name="Xu W."/>
            <person name="Zhang H.J."/>
            <person name="Zou Z."/>
            <person name="Batterham P."/>
            <person name="Edwards O.R."/>
            <person name="Feyereisen R."/>
            <person name="Gibbs R.A."/>
            <person name="Heckel D.G."/>
            <person name="McGrath A."/>
            <person name="Robin C."/>
            <person name="Scherer S.E."/>
            <person name="Worley K.C."/>
            <person name="Wu Y.D."/>
        </authorList>
    </citation>
    <scope>NUCLEOTIDE SEQUENCE [LARGE SCALE GENOMIC DNA]</scope>
    <source>
        <strain evidence="5">Harm_GR_Male_#8</strain>
        <tissue evidence="5">Whole organism</tissue>
    </source>
</reference>
<keyword evidence="1" id="KW-0479">Metal-binding</keyword>
<dbReference type="GO" id="GO:0008270">
    <property type="term" value="F:zinc ion binding"/>
    <property type="evidence" value="ECO:0007669"/>
    <property type="project" value="UniProtKB-KW"/>
</dbReference>
<dbReference type="OrthoDB" id="19132at2759"/>
<dbReference type="Gene3D" id="2.20.25.240">
    <property type="match status" value="2"/>
</dbReference>
<gene>
    <name evidence="5" type="primary">HaOG203943</name>
    <name evidence="5" type="ORF">B5X24_HaOG203943</name>
</gene>
<feature type="domain" description="FLYWCH-type" evidence="4">
    <location>
        <begin position="154"/>
        <end position="209"/>
    </location>
</feature>
<sequence>MNFRSYTTAYFYFTELYYVENWFGNMTMVFRNERYNKSTDRDGRAAWRCVKRNKGCRSVVVTFMGAVVQCTEHNHGQRKQSHSTRFRRKLKEDPERYAEYLRLERIRDSKRRDEMRRKMEEDVSLRILARTRSKERMQAFRMRRKQNRQVIHMMRGGSCLLVFDYLYNRKRRSRDTWRWYCVKYHLGCKAAVLTNDHHVVVETSGEHNHGTPKLLSGPGGIYCVPGDR</sequence>
<dbReference type="InterPro" id="IPR007588">
    <property type="entry name" value="Znf_FLYWCH"/>
</dbReference>
<evidence type="ECO:0000313" key="6">
    <source>
        <dbReference type="Proteomes" id="UP000249218"/>
    </source>
</evidence>
<dbReference type="AlphaFoldDB" id="A0A2W1BPM6"/>
<accession>A0A2W1BPM6</accession>
<keyword evidence="3" id="KW-0862">Zinc</keyword>
<keyword evidence="2" id="KW-0863">Zinc-finger</keyword>
<evidence type="ECO:0000259" key="4">
    <source>
        <dbReference type="Pfam" id="PF04500"/>
    </source>
</evidence>
<evidence type="ECO:0000256" key="2">
    <source>
        <dbReference type="ARBA" id="ARBA00022771"/>
    </source>
</evidence>
<protein>
    <recommendedName>
        <fullName evidence="4">FLYWCH-type domain-containing protein</fullName>
    </recommendedName>
</protein>